<protein>
    <submittedName>
        <fullName evidence="1">Uncharacterized protein</fullName>
    </submittedName>
</protein>
<evidence type="ECO:0000313" key="1">
    <source>
        <dbReference type="EMBL" id="UOQ69406.1"/>
    </source>
</evidence>
<keyword evidence="1" id="KW-0614">Plasmid</keyword>
<name>A0ABY4GF71_9BACT</name>
<sequence length="48" mass="5294">MPAPVYRQPHGAADCGREQFFIVPVEALYPCLSGRCRRAGPQLTPAYC</sequence>
<geneLocation type="plasmid" evidence="1 2">
    <name>unnamed4</name>
</geneLocation>
<proteinExistence type="predicted"/>
<reference evidence="1" key="1">
    <citation type="submission" date="2022-04" db="EMBL/GenBank/DDBJ databases">
        <title>Hymenobacter sp. isolated from the air.</title>
        <authorList>
            <person name="Won M."/>
            <person name="Lee C.-M."/>
            <person name="Woen H.-Y."/>
            <person name="Kwon S.-W."/>
        </authorList>
    </citation>
    <scope>NUCLEOTIDE SEQUENCE</scope>
    <source>
        <strain evidence="1">5420S-77</strain>
        <plasmid evidence="1">unnamed4</plasmid>
    </source>
</reference>
<organism evidence="1 2">
    <name type="scientific">Hymenobacter volaticus</name>
    <dbReference type="NCBI Taxonomy" id="2932254"/>
    <lineage>
        <taxon>Bacteria</taxon>
        <taxon>Pseudomonadati</taxon>
        <taxon>Bacteroidota</taxon>
        <taxon>Cytophagia</taxon>
        <taxon>Cytophagales</taxon>
        <taxon>Hymenobacteraceae</taxon>
        <taxon>Hymenobacter</taxon>
    </lineage>
</organism>
<evidence type="ECO:0000313" key="2">
    <source>
        <dbReference type="Proteomes" id="UP000830401"/>
    </source>
</evidence>
<dbReference type="EMBL" id="CP095065">
    <property type="protein sequence ID" value="UOQ69406.1"/>
    <property type="molecule type" value="Genomic_DNA"/>
</dbReference>
<gene>
    <name evidence="1" type="ORF">MUN86_27340</name>
</gene>
<accession>A0ABY4GF71</accession>
<dbReference type="Proteomes" id="UP000830401">
    <property type="component" value="Plasmid unnamed4"/>
</dbReference>
<keyword evidence="2" id="KW-1185">Reference proteome</keyword>